<feature type="compositionally biased region" description="Low complexity" evidence="2">
    <location>
        <begin position="309"/>
        <end position="318"/>
    </location>
</feature>
<feature type="compositionally biased region" description="Basic and acidic residues" evidence="2">
    <location>
        <begin position="844"/>
        <end position="858"/>
    </location>
</feature>
<feature type="coiled-coil region" evidence="1">
    <location>
        <begin position="499"/>
        <end position="545"/>
    </location>
</feature>
<keyword evidence="1" id="KW-0175">Coiled coil</keyword>
<evidence type="ECO:0000256" key="1">
    <source>
        <dbReference type="SAM" id="Coils"/>
    </source>
</evidence>
<name>A0ABU2LP39_9ACTN</name>
<keyword evidence="3" id="KW-0472">Membrane</keyword>
<feature type="transmembrane region" description="Helical" evidence="3">
    <location>
        <begin position="708"/>
        <end position="732"/>
    </location>
</feature>
<accession>A0ABU2LP39</accession>
<dbReference type="RefSeq" id="WP_311598624.1">
    <property type="nucleotide sequence ID" value="NZ_JAVREM010000013.1"/>
</dbReference>
<evidence type="ECO:0000256" key="2">
    <source>
        <dbReference type="SAM" id="MobiDB-lite"/>
    </source>
</evidence>
<feature type="region of interest" description="Disordered" evidence="2">
    <location>
        <begin position="72"/>
        <end position="137"/>
    </location>
</feature>
<evidence type="ECO:0000313" key="5">
    <source>
        <dbReference type="Proteomes" id="UP001183420"/>
    </source>
</evidence>
<feature type="compositionally biased region" description="Basic and acidic residues" evidence="2">
    <location>
        <begin position="334"/>
        <end position="351"/>
    </location>
</feature>
<sequence>MKAPKAASQQPTTPKDRPQPPARTPATTTAAPVSAPAPAPVGGLSPGGVRALQRAAGNAAVSRLVAQRYVEPVKPPPAQAPGFRKVQQDVTAKKTRLAAHQPAATESRSAQDAAVAPPNDVEAQGKAANAEKMNQAKPGEFDKAAFIAAVNEAIDKQAPKNLEEADEFGDSGKADQIKESVDGKVSDGKESSAEDIATTTAAPPDTSQAKEKQVTPMTADQAPANPGAPSAADATPEKQPPEVTDFSAGPAETNQKMADAEVTEEQLAKGNEPQFNEALSSKKSAEQHSATAPAQGRAAENAQLDQTKAAAAQEGAKAMNQLTQTRQQAGRQVDSGKGETKSRDERRREEVTAKLQSVFDATKRDVEGTLKGLDRLVDDQFTSGEKQARDAFTADHERRMKAYKDKRYGGFLGPAKWAKDKLLGMPEEANQIYQHSRRLYVEKMRGVISGIADTIGRELGRAKDRIARGRAELKAAVDKLPADLRQFGQEAAADFASQFDDLESQVNDKSQELVQTLAQKYTEALNAVDEEIKKLQEANKGLVQKAIDAVVGVIQTILELKNMLLGILAKAASAVMKIIKDPIGFLGTLVRGMSQGLQNFVSNIATHLQTGLVSWLLGTAVKGGIEIPAKFDLKGIIQLIASLLGLTWDTIRAKIVRRGVPEQAMTTVESSVPVAGALAKEGPAGAVDEIKQDTGDLKSQILDDLKSYLIPTVIIAGITWIMSLLTPASAFIRAVKGIIDIVTFIVTQGAQILEFVNSVLDAVIAIANGDTAGAPKLIETALANSIPLLIGFLAALVGIGGLANKVRSVFQKVSRPVNRAIDKIITRIANAGKKLWRKIKKKNPGKDDSPEGKKDRLDKGLRDAVNAVNEHNGQVVDDSDLRPLLAPIKRKYKLTELRPKKRAEKWEIYGRVNPDGVESTYAENVKKYVEAIPGELSGYGKDLSVKIRDRWWIDQLEEAKAWNDIGVLDGFEGEAVDYLSTDMVKGDLEGFFDKGKNGGIKRRKGPDSDEFKGYALHELNPNPIHSVRSGFYERLSDSARAKLKGSATEEVKASASLSAKLEKLDFSEDRNFGRFSSLPVPKREVDPQLKEAAGAGKIGKFLTEMVTPGESGGVSWGRLQQLWNEKGAGENPHRKFLKGEFRRLQPGHHEWVPTDMMIRMVETAIDQGATPQSMRWLELQDKLRSFTTDVIWEIRPSVAAGEIESHGMDAHVGAFETHAGDFIYNGRDKKWHDSLRNYFEDFIAGNRDGAPAEFLDKLIRLLRDGKLMWNGSTADFSEEQKNLPIKAVYKSILIDADRVGEGAQLERPFTVAELGEAQERAYARVLNKFESLYEYFSS</sequence>
<feature type="region of interest" description="Disordered" evidence="2">
    <location>
        <begin position="839"/>
        <end position="858"/>
    </location>
</feature>
<protein>
    <submittedName>
        <fullName evidence="4">Uncharacterized protein</fullName>
    </submittedName>
</protein>
<reference evidence="5" key="1">
    <citation type="submission" date="2023-07" db="EMBL/GenBank/DDBJ databases">
        <title>30 novel species of actinomycetes from the DSMZ collection.</title>
        <authorList>
            <person name="Nouioui I."/>
        </authorList>
    </citation>
    <scope>NUCLEOTIDE SEQUENCE [LARGE SCALE GENOMIC DNA]</scope>
    <source>
        <strain evidence="5">DSM 44918</strain>
    </source>
</reference>
<gene>
    <name evidence="4" type="ORF">RNC47_13535</name>
</gene>
<proteinExistence type="predicted"/>
<feature type="region of interest" description="Disordered" evidence="2">
    <location>
        <begin position="158"/>
        <end position="351"/>
    </location>
</feature>
<evidence type="ECO:0000256" key="3">
    <source>
        <dbReference type="SAM" id="Phobius"/>
    </source>
</evidence>
<dbReference type="EMBL" id="JAVREM010000013">
    <property type="protein sequence ID" value="MDT0319361.1"/>
    <property type="molecule type" value="Genomic_DNA"/>
</dbReference>
<feature type="compositionally biased region" description="Basic and acidic residues" evidence="2">
    <location>
        <begin position="170"/>
        <end position="192"/>
    </location>
</feature>
<feature type="compositionally biased region" description="Low complexity" evidence="2">
    <location>
        <begin position="24"/>
        <end position="36"/>
    </location>
</feature>
<organism evidence="4 5">
    <name type="scientific">Streptomyces millisiae</name>
    <dbReference type="NCBI Taxonomy" id="3075542"/>
    <lineage>
        <taxon>Bacteria</taxon>
        <taxon>Bacillati</taxon>
        <taxon>Actinomycetota</taxon>
        <taxon>Actinomycetes</taxon>
        <taxon>Kitasatosporales</taxon>
        <taxon>Streptomycetaceae</taxon>
        <taxon>Streptomyces</taxon>
    </lineage>
</organism>
<feature type="compositionally biased region" description="Polar residues" evidence="2">
    <location>
        <begin position="273"/>
        <end position="292"/>
    </location>
</feature>
<comment type="caution">
    <text evidence="4">The sequence shown here is derived from an EMBL/GenBank/DDBJ whole genome shotgun (WGS) entry which is preliminary data.</text>
</comment>
<keyword evidence="5" id="KW-1185">Reference proteome</keyword>
<keyword evidence="3" id="KW-0812">Transmembrane</keyword>
<feature type="transmembrane region" description="Helical" evidence="3">
    <location>
        <begin position="786"/>
        <end position="803"/>
    </location>
</feature>
<keyword evidence="3" id="KW-1133">Transmembrane helix</keyword>
<dbReference type="Proteomes" id="UP001183420">
    <property type="component" value="Unassembled WGS sequence"/>
</dbReference>
<feature type="compositionally biased region" description="Polar residues" evidence="2">
    <location>
        <begin position="320"/>
        <end position="330"/>
    </location>
</feature>
<feature type="region of interest" description="Disordered" evidence="2">
    <location>
        <begin position="1"/>
        <end position="48"/>
    </location>
</feature>
<dbReference type="Gene3D" id="1.20.120.20">
    <property type="entry name" value="Apolipoprotein"/>
    <property type="match status" value="1"/>
</dbReference>
<evidence type="ECO:0000313" key="4">
    <source>
        <dbReference type="EMBL" id="MDT0319361.1"/>
    </source>
</evidence>